<dbReference type="GO" id="GO:0032259">
    <property type="term" value="P:methylation"/>
    <property type="evidence" value="ECO:0007669"/>
    <property type="project" value="UniProtKB-KW"/>
</dbReference>
<evidence type="ECO:0000313" key="2">
    <source>
        <dbReference type="Proteomes" id="UP000598426"/>
    </source>
</evidence>
<organism evidence="1 2">
    <name type="scientific">Microbacterium helvum</name>
    <dbReference type="NCBI Taxonomy" id="2773713"/>
    <lineage>
        <taxon>Bacteria</taxon>
        <taxon>Bacillati</taxon>
        <taxon>Actinomycetota</taxon>
        <taxon>Actinomycetes</taxon>
        <taxon>Micrococcales</taxon>
        <taxon>Microbacteriaceae</taxon>
        <taxon>Microbacterium</taxon>
    </lineage>
</organism>
<dbReference type="GO" id="GO:0008168">
    <property type="term" value="F:methyltransferase activity"/>
    <property type="evidence" value="ECO:0007669"/>
    <property type="project" value="UniProtKB-KW"/>
</dbReference>
<dbReference type="EMBL" id="JACXZS010000008">
    <property type="protein sequence ID" value="MBD3942546.1"/>
    <property type="molecule type" value="Genomic_DNA"/>
</dbReference>
<dbReference type="InterPro" id="IPR029063">
    <property type="entry name" value="SAM-dependent_MTases_sf"/>
</dbReference>
<dbReference type="SUPFAM" id="SSF53335">
    <property type="entry name" value="S-adenosyl-L-methionine-dependent methyltransferases"/>
    <property type="match status" value="1"/>
</dbReference>
<keyword evidence="1" id="KW-0489">Methyltransferase</keyword>
<keyword evidence="2" id="KW-1185">Reference proteome</keyword>
<reference evidence="1 2" key="1">
    <citation type="submission" date="2020-09" db="EMBL/GenBank/DDBJ databases">
        <title>Isolation and identification of active actinomycetes.</title>
        <authorList>
            <person name="Li X."/>
        </authorList>
    </citation>
    <scope>NUCLEOTIDE SEQUENCE [LARGE SCALE GENOMIC DNA]</scope>
    <source>
        <strain evidence="1 2">NEAU-LLC</strain>
    </source>
</reference>
<name>A0ABR8NSL2_9MICO</name>
<accession>A0ABR8NSL2</accession>
<dbReference type="RefSeq" id="WP_191172174.1">
    <property type="nucleotide sequence ID" value="NZ_JACXZS010000008.1"/>
</dbReference>
<protein>
    <submittedName>
        <fullName evidence="1">Class I SAM-dependent methyltransferase</fullName>
    </submittedName>
</protein>
<dbReference type="Pfam" id="PF13578">
    <property type="entry name" value="Methyltransf_24"/>
    <property type="match status" value="1"/>
</dbReference>
<comment type="caution">
    <text evidence="1">The sequence shown here is derived from an EMBL/GenBank/DDBJ whole genome shotgun (WGS) entry which is preliminary data.</text>
</comment>
<evidence type="ECO:0000313" key="1">
    <source>
        <dbReference type="EMBL" id="MBD3942546.1"/>
    </source>
</evidence>
<gene>
    <name evidence="1" type="ORF">IF188_12645</name>
</gene>
<dbReference type="Gene3D" id="3.40.50.150">
    <property type="entry name" value="Vaccinia Virus protein VP39"/>
    <property type="match status" value="1"/>
</dbReference>
<dbReference type="Proteomes" id="UP000598426">
    <property type="component" value="Unassembled WGS sequence"/>
</dbReference>
<sequence length="259" mass="29325">MTEASESARIEPRPADKDDIRALSARLDEATQQLTRIGEMLRIIDRRTLDMPRGLLTDIQALQQLLRRYEPEATLPQVSGWALSPRGLLTMVDLIESAEAQLVVECGSGTSTLWIAYALRELGHGKVVALEHLPEYAMRTQAVIDDHGLGWFADVRLAPLRKRSTDRGDYLWYDFEPRSLHAAIDVLLVDGPPQDTGRHARYPALPLLRDRLAPGARILCDDTNRRDEKEMIDYWLEDEPRLARQSSPAPDLEVLMLRA</sequence>
<proteinExistence type="predicted"/>
<keyword evidence="1" id="KW-0808">Transferase</keyword>